<evidence type="ECO:0000256" key="1">
    <source>
        <dbReference type="SAM" id="Phobius"/>
    </source>
</evidence>
<dbReference type="RefSeq" id="WP_076373577.1">
    <property type="nucleotide sequence ID" value="NZ_FTMG01000005.1"/>
</dbReference>
<keyword evidence="3" id="KW-1185">Reference proteome</keyword>
<evidence type="ECO:0000313" key="3">
    <source>
        <dbReference type="Proteomes" id="UP000541583"/>
    </source>
</evidence>
<evidence type="ECO:0000313" key="2">
    <source>
        <dbReference type="EMBL" id="MBB6109801.1"/>
    </source>
</evidence>
<name>A0ABR6PNE7_9SPHI</name>
<keyword evidence="1" id="KW-0472">Membrane</keyword>
<comment type="caution">
    <text evidence="2">The sequence shown here is derived from an EMBL/GenBank/DDBJ whole genome shotgun (WGS) entry which is preliminary data.</text>
</comment>
<gene>
    <name evidence="2" type="ORF">HDF23_002550</name>
</gene>
<dbReference type="EMBL" id="JACHCB010000005">
    <property type="protein sequence ID" value="MBB6109801.1"/>
    <property type="molecule type" value="Genomic_DNA"/>
</dbReference>
<protein>
    <submittedName>
        <fullName evidence="2">Lipopolysaccharide export LptBFGC system permease protein LptF</fullName>
    </submittedName>
</protein>
<keyword evidence="1" id="KW-1133">Transmembrane helix</keyword>
<sequence length="157" mass="18410">MCETGFDFAPWIAIVISIIALLVALYVGYYTIRLQVISAIENKLTIKAKECNKYIIDDDQKFPLQTHYASAIISSILYATHILDLQFKTYNVFLWRSKKQGFKDIFYLELHTSISDYVHRNQLELIPDDPTLRPIINRQLQDAHDFLEESDSKFRFK</sequence>
<dbReference type="Proteomes" id="UP000541583">
    <property type="component" value="Unassembled WGS sequence"/>
</dbReference>
<keyword evidence="1" id="KW-0812">Transmembrane</keyword>
<accession>A0ABR6PNE7</accession>
<reference evidence="2 3" key="1">
    <citation type="submission" date="2020-08" db="EMBL/GenBank/DDBJ databases">
        <title>Genomic Encyclopedia of Type Strains, Phase IV (KMG-V): Genome sequencing to study the core and pangenomes of soil and plant-associated prokaryotes.</title>
        <authorList>
            <person name="Whitman W."/>
        </authorList>
    </citation>
    <scope>NUCLEOTIDE SEQUENCE [LARGE SCALE GENOMIC DNA]</scope>
    <source>
        <strain evidence="2 3">ANJLi2</strain>
    </source>
</reference>
<feature type="transmembrane region" description="Helical" evidence="1">
    <location>
        <begin position="12"/>
        <end position="32"/>
    </location>
</feature>
<proteinExistence type="predicted"/>
<organism evidence="2 3">
    <name type="scientific">Mucilaginibacter lappiensis</name>
    <dbReference type="NCBI Taxonomy" id="354630"/>
    <lineage>
        <taxon>Bacteria</taxon>
        <taxon>Pseudomonadati</taxon>
        <taxon>Bacteroidota</taxon>
        <taxon>Sphingobacteriia</taxon>
        <taxon>Sphingobacteriales</taxon>
        <taxon>Sphingobacteriaceae</taxon>
        <taxon>Mucilaginibacter</taxon>
    </lineage>
</organism>